<feature type="domain" description="Protein kinase" evidence="6">
    <location>
        <begin position="1"/>
        <end position="127"/>
    </location>
</feature>
<dbReference type="Proteomes" id="UP001219934">
    <property type="component" value="Unassembled WGS sequence"/>
</dbReference>
<proteinExistence type="predicted"/>
<dbReference type="PROSITE" id="PS00108">
    <property type="entry name" value="PROTEIN_KINASE_ST"/>
    <property type="match status" value="1"/>
</dbReference>
<evidence type="ECO:0000313" key="8">
    <source>
        <dbReference type="Proteomes" id="UP001219934"/>
    </source>
</evidence>
<comment type="caution">
    <text evidence="7">The sequence shown here is derived from an EMBL/GenBank/DDBJ whole genome shotgun (WGS) entry which is preliminary data.</text>
</comment>
<organism evidence="7 8">
    <name type="scientific">Pogonophryne albipinna</name>
    <dbReference type="NCBI Taxonomy" id="1090488"/>
    <lineage>
        <taxon>Eukaryota</taxon>
        <taxon>Metazoa</taxon>
        <taxon>Chordata</taxon>
        <taxon>Craniata</taxon>
        <taxon>Vertebrata</taxon>
        <taxon>Euteleostomi</taxon>
        <taxon>Actinopterygii</taxon>
        <taxon>Neopterygii</taxon>
        <taxon>Teleostei</taxon>
        <taxon>Neoteleostei</taxon>
        <taxon>Acanthomorphata</taxon>
        <taxon>Eupercaria</taxon>
        <taxon>Perciformes</taxon>
        <taxon>Notothenioidei</taxon>
        <taxon>Pogonophryne</taxon>
    </lineage>
</organism>
<dbReference type="InterPro" id="IPR008271">
    <property type="entry name" value="Ser/Thr_kinase_AS"/>
</dbReference>
<dbReference type="PANTHER" id="PTHR24058:SF17">
    <property type="entry name" value="HOMEODOMAIN INTERACTING PROTEIN KINASE, ISOFORM D"/>
    <property type="match status" value="1"/>
</dbReference>
<accession>A0AAD6ACW3</accession>
<sequence length="127" mass="14769">MEELRAFDSDRFNFVTFNDMFVSGGHVCLELEILDMSLFEFLYQKPHRSMELDEIRPILYQVSVTLQLLQSLGVIHTDLKPENIMLLDHGKQRGESRSSTSAWRVTSLRLSWAPTCRHNITGLRRLS</sequence>
<keyword evidence="1" id="KW-0723">Serine/threonine-protein kinase</keyword>
<dbReference type="GO" id="GO:0005524">
    <property type="term" value="F:ATP binding"/>
    <property type="evidence" value="ECO:0007669"/>
    <property type="project" value="UniProtKB-KW"/>
</dbReference>
<dbReference type="PANTHER" id="PTHR24058">
    <property type="entry name" value="DUAL SPECIFICITY PROTEIN KINASE"/>
    <property type="match status" value="1"/>
</dbReference>
<dbReference type="Gene3D" id="1.10.510.10">
    <property type="entry name" value="Transferase(Phosphotransferase) domain 1"/>
    <property type="match status" value="1"/>
</dbReference>
<dbReference type="Pfam" id="PF00069">
    <property type="entry name" value="Pkinase"/>
    <property type="match status" value="1"/>
</dbReference>
<dbReference type="GO" id="GO:0004713">
    <property type="term" value="F:protein tyrosine kinase activity"/>
    <property type="evidence" value="ECO:0007669"/>
    <property type="project" value="TreeGrafter"/>
</dbReference>
<evidence type="ECO:0000256" key="2">
    <source>
        <dbReference type="ARBA" id="ARBA00022679"/>
    </source>
</evidence>
<name>A0AAD6ACW3_9TELE</name>
<dbReference type="InterPro" id="IPR011009">
    <property type="entry name" value="Kinase-like_dom_sf"/>
</dbReference>
<evidence type="ECO:0000259" key="6">
    <source>
        <dbReference type="PROSITE" id="PS50011"/>
    </source>
</evidence>
<dbReference type="InterPro" id="IPR000719">
    <property type="entry name" value="Prot_kinase_dom"/>
</dbReference>
<dbReference type="GO" id="GO:0005737">
    <property type="term" value="C:cytoplasm"/>
    <property type="evidence" value="ECO:0007669"/>
    <property type="project" value="TreeGrafter"/>
</dbReference>
<reference evidence="7" key="1">
    <citation type="submission" date="2022-11" db="EMBL/GenBank/DDBJ databases">
        <title>Chromosome-level genome of Pogonophryne albipinna.</title>
        <authorList>
            <person name="Jo E."/>
        </authorList>
    </citation>
    <scope>NUCLEOTIDE SEQUENCE</scope>
    <source>
        <strain evidence="7">SGF0006</strain>
        <tissue evidence="7">Muscle</tissue>
    </source>
</reference>
<keyword evidence="4" id="KW-0418">Kinase</keyword>
<dbReference type="PROSITE" id="PS50011">
    <property type="entry name" value="PROTEIN_KINASE_DOM"/>
    <property type="match status" value="1"/>
</dbReference>
<evidence type="ECO:0000256" key="1">
    <source>
        <dbReference type="ARBA" id="ARBA00022527"/>
    </source>
</evidence>
<keyword evidence="8" id="KW-1185">Reference proteome</keyword>
<dbReference type="InterPro" id="IPR050494">
    <property type="entry name" value="Ser_Thr_dual-spec_kinase"/>
</dbReference>
<evidence type="ECO:0000256" key="5">
    <source>
        <dbReference type="ARBA" id="ARBA00022840"/>
    </source>
</evidence>
<dbReference type="SUPFAM" id="SSF56112">
    <property type="entry name" value="Protein kinase-like (PK-like)"/>
    <property type="match status" value="1"/>
</dbReference>
<keyword evidence="3" id="KW-0547">Nucleotide-binding</keyword>
<dbReference type="GO" id="GO:0005634">
    <property type="term" value="C:nucleus"/>
    <property type="evidence" value="ECO:0007669"/>
    <property type="project" value="TreeGrafter"/>
</dbReference>
<dbReference type="Gene3D" id="3.30.200.20">
    <property type="entry name" value="Phosphorylase Kinase, domain 1"/>
    <property type="match status" value="1"/>
</dbReference>
<evidence type="ECO:0000256" key="4">
    <source>
        <dbReference type="ARBA" id="ARBA00022777"/>
    </source>
</evidence>
<dbReference type="GO" id="GO:0004674">
    <property type="term" value="F:protein serine/threonine kinase activity"/>
    <property type="evidence" value="ECO:0007669"/>
    <property type="project" value="UniProtKB-KW"/>
</dbReference>
<gene>
    <name evidence="7" type="ORF">JOQ06_014223</name>
</gene>
<protein>
    <recommendedName>
        <fullName evidence="6">Protein kinase domain-containing protein</fullName>
    </recommendedName>
</protein>
<evidence type="ECO:0000313" key="7">
    <source>
        <dbReference type="EMBL" id="KAJ4922386.1"/>
    </source>
</evidence>
<dbReference type="EMBL" id="JAPTMU010000072">
    <property type="protein sequence ID" value="KAJ4922386.1"/>
    <property type="molecule type" value="Genomic_DNA"/>
</dbReference>
<dbReference type="AlphaFoldDB" id="A0AAD6ACW3"/>
<keyword evidence="5" id="KW-0067">ATP-binding</keyword>
<keyword evidence="2" id="KW-0808">Transferase</keyword>
<evidence type="ECO:0000256" key="3">
    <source>
        <dbReference type="ARBA" id="ARBA00022741"/>
    </source>
</evidence>